<dbReference type="Gene3D" id="2.40.100.10">
    <property type="entry name" value="Cyclophilin-like"/>
    <property type="match status" value="1"/>
</dbReference>
<name>A0A6G7YQ77_9SPHN</name>
<sequence>MTYRLLLAALLGASAAPLFAQAAPAPAAEAPKDDLVRVALDTSAGRIVIAVDRGHAPVTAKNFLSYVDSGKFVGESFYRAMPLTGGGLIQAGITSDARKLGKAIAHEPPSQTGLSHVRGAVSMASNAPGTAQSDFFILTVDVPSFDQSFAPFGRVVEGMDVVEKIMASPVSPTKGEGAMKGQMLEPVVKIRAAKRLP</sequence>
<evidence type="ECO:0000256" key="3">
    <source>
        <dbReference type="RuleBase" id="RU363019"/>
    </source>
</evidence>
<evidence type="ECO:0000256" key="1">
    <source>
        <dbReference type="ARBA" id="ARBA00023110"/>
    </source>
</evidence>
<proteinExistence type="inferred from homology"/>
<feature type="domain" description="PPIase cyclophilin-type" evidence="4">
    <location>
        <begin position="41"/>
        <end position="194"/>
    </location>
</feature>
<dbReference type="Pfam" id="PF00160">
    <property type="entry name" value="Pro_isomerase"/>
    <property type="match status" value="1"/>
</dbReference>
<dbReference type="PROSITE" id="PS50072">
    <property type="entry name" value="CSA_PPIASE_2"/>
    <property type="match status" value="1"/>
</dbReference>
<comment type="similarity">
    <text evidence="3">Belongs to the cyclophilin-type PPIase family.</text>
</comment>
<dbReference type="Proteomes" id="UP000503222">
    <property type="component" value="Chromosome"/>
</dbReference>
<accession>A0A6G7YQ77</accession>
<comment type="function">
    <text evidence="3">PPIases accelerate the folding of proteins. It catalyzes the cis-trans isomerization of proline imidic peptide bonds in oligopeptides.</text>
</comment>
<dbReference type="PANTHER" id="PTHR45625:SF4">
    <property type="entry name" value="PEPTIDYLPROLYL ISOMERASE DOMAIN AND WD REPEAT-CONTAINING PROTEIN 1"/>
    <property type="match status" value="1"/>
</dbReference>
<dbReference type="EMBL" id="CP049869">
    <property type="protein sequence ID" value="QIK78886.1"/>
    <property type="molecule type" value="Genomic_DNA"/>
</dbReference>
<evidence type="ECO:0000313" key="5">
    <source>
        <dbReference type="EMBL" id="QIK78886.1"/>
    </source>
</evidence>
<keyword evidence="2 3" id="KW-0413">Isomerase</keyword>
<dbReference type="CDD" id="cd00317">
    <property type="entry name" value="cyclophilin"/>
    <property type="match status" value="1"/>
</dbReference>
<dbReference type="RefSeq" id="WP_166411277.1">
    <property type="nucleotide sequence ID" value="NZ_CP049869.1"/>
</dbReference>
<feature type="chain" id="PRO_5026379089" description="Peptidyl-prolyl cis-trans isomerase" evidence="3">
    <location>
        <begin position="23"/>
        <end position="197"/>
    </location>
</feature>
<dbReference type="InterPro" id="IPR029000">
    <property type="entry name" value="Cyclophilin-like_dom_sf"/>
</dbReference>
<feature type="signal peptide" evidence="3">
    <location>
        <begin position="1"/>
        <end position="22"/>
    </location>
</feature>
<evidence type="ECO:0000259" key="4">
    <source>
        <dbReference type="PROSITE" id="PS50072"/>
    </source>
</evidence>
<dbReference type="EC" id="5.2.1.8" evidence="3"/>
<dbReference type="SUPFAM" id="SSF50891">
    <property type="entry name" value="Cyclophilin-like"/>
    <property type="match status" value="1"/>
</dbReference>
<reference evidence="5 6" key="1">
    <citation type="submission" date="2020-03" db="EMBL/GenBank/DDBJ databases">
        <title>Sphingomonas sp. nov., isolated from fish.</title>
        <authorList>
            <person name="Hyun D.-W."/>
            <person name="Bae J.-W."/>
        </authorList>
    </citation>
    <scope>NUCLEOTIDE SEQUENCE [LARGE SCALE GENOMIC DNA]</scope>
    <source>
        <strain evidence="5 6">HDW15B</strain>
    </source>
</reference>
<dbReference type="GO" id="GO:0003755">
    <property type="term" value="F:peptidyl-prolyl cis-trans isomerase activity"/>
    <property type="evidence" value="ECO:0007669"/>
    <property type="project" value="UniProtKB-UniRule"/>
</dbReference>
<dbReference type="PANTHER" id="PTHR45625">
    <property type="entry name" value="PEPTIDYL-PROLYL CIS-TRANS ISOMERASE-RELATED"/>
    <property type="match status" value="1"/>
</dbReference>
<keyword evidence="1 3" id="KW-0697">Rotamase</keyword>
<dbReference type="InterPro" id="IPR002130">
    <property type="entry name" value="Cyclophilin-type_PPIase_dom"/>
</dbReference>
<keyword evidence="6" id="KW-1185">Reference proteome</keyword>
<gene>
    <name evidence="5" type="ORF">G7077_08240</name>
</gene>
<evidence type="ECO:0000313" key="6">
    <source>
        <dbReference type="Proteomes" id="UP000503222"/>
    </source>
</evidence>
<evidence type="ECO:0000256" key="2">
    <source>
        <dbReference type="ARBA" id="ARBA00023235"/>
    </source>
</evidence>
<dbReference type="AlphaFoldDB" id="A0A6G7YQ77"/>
<dbReference type="PRINTS" id="PR00153">
    <property type="entry name" value="CSAPPISMRASE"/>
</dbReference>
<protein>
    <recommendedName>
        <fullName evidence="3">Peptidyl-prolyl cis-trans isomerase</fullName>
        <shortName evidence="3">PPIase</shortName>
        <ecNumber evidence="3">5.2.1.8</ecNumber>
    </recommendedName>
</protein>
<dbReference type="InterPro" id="IPR044666">
    <property type="entry name" value="Cyclophilin_A-like"/>
</dbReference>
<keyword evidence="3" id="KW-0732">Signal</keyword>
<dbReference type="KEGG" id="spii:G7077_08240"/>
<comment type="catalytic activity">
    <reaction evidence="3">
        <text>[protein]-peptidylproline (omega=180) = [protein]-peptidylproline (omega=0)</text>
        <dbReference type="Rhea" id="RHEA:16237"/>
        <dbReference type="Rhea" id="RHEA-COMP:10747"/>
        <dbReference type="Rhea" id="RHEA-COMP:10748"/>
        <dbReference type="ChEBI" id="CHEBI:83833"/>
        <dbReference type="ChEBI" id="CHEBI:83834"/>
        <dbReference type="EC" id="5.2.1.8"/>
    </reaction>
</comment>
<organism evidence="5 6">
    <name type="scientific">Sphingomonas piscis</name>
    <dbReference type="NCBI Taxonomy" id="2714943"/>
    <lineage>
        <taxon>Bacteria</taxon>
        <taxon>Pseudomonadati</taxon>
        <taxon>Pseudomonadota</taxon>
        <taxon>Alphaproteobacteria</taxon>
        <taxon>Sphingomonadales</taxon>
        <taxon>Sphingomonadaceae</taxon>
        <taxon>Sphingomonas</taxon>
    </lineage>
</organism>